<organism evidence="2">
    <name type="scientific">Odontella aurita</name>
    <dbReference type="NCBI Taxonomy" id="265563"/>
    <lineage>
        <taxon>Eukaryota</taxon>
        <taxon>Sar</taxon>
        <taxon>Stramenopiles</taxon>
        <taxon>Ochrophyta</taxon>
        <taxon>Bacillariophyta</taxon>
        <taxon>Mediophyceae</taxon>
        <taxon>Biddulphiophycidae</taxon>
        <taxon>Eupodiscales</taxon>
        <taxon>Odontellaceae</taxon>
        <taxon>Odontella</taxon>
    </lineage>
</organism>
<proteinExistence type="predicted"/>
<dbReference type="InterPro" id="IPR013536">
    <property type="entry name" value="WLM_dom"/>
</dbReference>
<dbReference type="EMBL" id="HBKQ01039396">
    <property type="protein sequence ID" value="CAE2261718.1"/>
    <property type="molecule type" value="Transcribed_RNA"/>
</dbReference>
<dbReference type="Pfam" id="PF08325">
    <property type="entry name" value="WLM"/>
    <property type="match status" value="1"/>
</dbReference>
<accession>A0A7S4N2I3</accession>
<name>A0A7S4N2I3_9STRA</name>
<dbReference type="PANTHER" id="PTHR47796">
    <property type="entry name" value="ZINC METALLOPROTEINASE-LIKE PROTEIN"/>
    <property type="match status" value="1"/>
</dbReference>
<protein>
    <recommendedName>
        <fullName evidence="1">WLM domain-containing protein</fullName>
    </recommendedName>
</protein>
<evidence type="ECO:0000259" key="1">
    <source>
        <dbReference type="PROSITE" id="PS51397"/>
    </source>
</evidence>
<dbReference type="PROSITE" id="PS51397">
    <property type="entry name" value="WLM"/>
    <property type="match status" value="1"/>
</dbReference>
<gene>
    <name evidence="2" type="ORF">OAUR00152_LOCUS27162</name>
</gene>
<feature type="domain" description="WLM" evidence="1">
    <location>
        <begin position="159"/>
        <end position="354"/>
    </location>
</feature>
<dbReference type="PANTHER" id="PTHR47796:SF1">
    <property type="entry name" value="OS08G0500800 PROTEIN"/>
    <property type="match status" value="1"/>
</dbReference>
<dbReference type="AlphaFoldDB" id="A0A7S4N2I3"/>
<reference evidence="2" key="1">
    <citation type="submission" date="2021-01" db="EMBL/GenBank/DDBJ databases">
        <authorList>
            <person name="Corre E."/>
            <person name="Pelletier E."/>
            <person name="Niang G."/>
            <person name="Scheremetjew M."/>
            <person name="Finn R."/>
            <person name="Kale V."/>
            <person name="Holt S."/>
            <person name="Cochrane G."/>
            <person name="Meng A."/>
            <person name="Brown T."/>
            <person name="Cohen L."/>
        </authorList>
    </citation>
    <scope>NUCLEOTIDE SEQUENCE</scope>
    <source>
        <strain evidence="2">Isolate 1302-5</strain>
    </source>
</reference>
<sequence length="375" mass="40630">METGSPVSIPTRVVVSFRGTTADFLLTRGSTTVGCLKAQLATSVDDSLGMSAGDVKILHKGRVLSEDDANLYELLVVGPNVGGVKKSGSTRRRTVRLMATGASTAEVEARDRAFEEGARAAPRIRDDISQGGITGAARRREEGQRALEMAAARSARTANGGGSLRYGFGAIEIFPNLPERDKAREILTSLANDPGILACMAKHKWNVGCLAEMFPKGYVGQDEVCVMGLNQNKGQKILLRLRTDDLKGFRKNLSIRKVLFHELAHNVHSDHNGDFFLLMRQIEKECNEMDWKRGSGSTTTGTVGCQHAVEENSVATSSRRFEGGTRRLGGDSLGLSHQIPARDLAARAAVMRLTVEEEEIRRGCGCEKSKNSGNE</sequence>
<evidence type="ECO:0000313" key="2">
    <source>
        <dbReference type="EMBL" id="CAE2261718.1"/>
    </source>
</evidence>